<sequence length="140" mass="14836">MRIGLLIMSEFGVEAAVWGRRAMEVRDPLLHTLIGLGTSGLALLSGGVWAACLALAIVMIVRARDTLRNGAIVLLIALVVPTFFVVDLSGGFGPPVVAASYILELVFSALALIISAVGAVFLLRAYRSAAQEESSRYAMF</sequence>
<comment type="caution">
    <text evidence="2">The sequence shown here is derived from an EMBL/GenBank/DDBJ whole genome shotgun (WGS) entry which is preliminary data.</text>
</comment>
<keyword evidence="1" id="KW-0812">Transmembrane</keyword>
<dbReference type="Proteomes" id="UP000823823">
    <property type="component" value="Unassembled WGS sequence"/>
</dbReference>
<dbReference type="EMBL" id="DWZH01000079">
    <property type="protein sequence ID" value="HJB10862.1"/>
    <property type="molecule type" value="Genomic_DNA"/>
</dbReference>
<feature type="transmembrane region" description="Helical" evidence="1">
    <location>
        <begin position="39"/>
        <end position="60"/>
    </location>
</feature>
<reference evidence="2" key="1">
    <citation type="journal article" date="2021" name="PeerJ">
        <title>Extensive microbial diversity within the chicken gut microbiome revealed by metagenomics and culture.</title>
        <authorList>
            <person name="Gilroy R."/>
            <person name="Ravi A."/>
            <person name="Getino M."/>
            <person name="Pursley I."/>
            <person name="Horton D.L."/>
            <person name="Alikhan N.F."/>
            <person name="Baker D."/>
            <person name="Gharbi K."/>
            <person name="Hall N."/>
            <person name="Watson M."/>
            <person name="Adriaenssens E.M."/>
            <person name="Foster-Nyarko E."/>
            <person name="Jarju S."/>
            <person name="Secka A."/>
            <person name="Antonio M."/>
            <person name="Oren A."/>
            <person name="Chaudhuri R.R."/>
            <person name="La Ragione R."/>
            <person name="Hildebrand F."/>
            <person name="Pallen M.J."/>
        </authorList>
    </citation>
    <scope>NUCLEOTIDE SEQUENCE</scope>
    <source>
        <strain evidence="2">ChiHjej13B12-24818</strain>
    </source>
</reference>
<proteinExistence type="predicted"/>
<keyword evidence="1" id="KW-0472">Membrane</keyword>
<evidence type="ECO:0000313" key="2">
    <source>
        <dbReference type="EMBL" id="HJB10862.1"/>
    </source>
</evidence>
<name>A0A9D2LDU4_9MICO</name>
<keyword evidence="1" id="KW-1133">Transmembrane helix</keyword>
<protein>
    <submittedName>
        <fullName evidence="2">Uncharacterized protein</fullName>
    </submittedName>
</protein>
<dbReference type="AlphaFoldDB" id="A0A9D2LDU4"/>
<feature type="transmembrane region" description="Helical" evidence="1">
    <location>
        <begin position="98"/>
        <end position="123"/>
    </location>
</feature>
<organism evidence="2 3">
    <name type="scientific">Candidatus Brachybacterium merdavium</name>
    <dbReference type="NCBI Taxonomy" id="2838513"/>
    <lineage>
        <taxon>Bacteria</taxon>
        <taxon>Bacillati</taxon>
        <taxon>Actinomycetota</taxon>
        <taxon>Actinomycetes</taxon>
        <taxon>Micrococcales</taxon>
        <taxon>Dermabacteraceae</taxon>
        <taxon>Brachybacterium</taxon>
    </lineage>
</organism>
<reference evidence="2" key="2">
    <citation type="submission" date="2021-04" db="EMBL/GenBank/DDBJ databases">
        <authorList>
            <person name="Gilroy R."/>
        </authorList>
    </citation>
    <scope>NUCLEOTIDE SEQUENCE</scope>
    <source>
        <strain evidence="2">ChiHjej13B12-24818</strain>
    </source>
</reference>
<gene>
    <name evidence="2" type="ORF">H9786_10110</name>
</gene>
<evidence type="ECO:0000313" key="3">
    <source>
        <dbReference type="Proteomes" id="UP000823823"/>
    </source>
</evidence>
<evidence type="ECO:0000256" key="1">
    <source>
        <dbReference type="SAM" id="Phobius"/>
    </source>
</evidence>
<accession>A0A9D2LDU4</accession>
<feature type="transmembrane region" description="Helical" evidence="1">
    <location>
        <begin position="72"/>
        <end position="92"/>
    </location>
</feature>